<name>A0A2C9CCG2_KUEST</name>
<dbReference type="InterPro" id="IPR008869">
    <property type="entry name" value="MlaC/ttg2D"/>
</dbReference>
<accession>A0A2C9CCG2</accession>
<dbReference type="PANTHER" id="PTHR36573">
    <property type="entry name" value="INTERMEMBRANE PHOSPHOLIPID TRANSPORT SYSTEM BINDING PROTEIN MLAC"/>
    <property type="match status" value="1"/>
</dbReference>
<reference evidence="3" key="1">
    <citation type="submission" date="2017-10" db="EMBL/GenBank/DDBJ databases">
        <authorList>
            <person name="Frank J."/>
        </authorList>
    </citation>
    <scope>NUCLEOTIDE SEQUENCE [LARGE SCALE GENOMIC DNA]</scope>
</reference>
<dbReference type="EMBL" id="LT934425">
    <property type="protein sequence ID" value="SOH03268.1"/>
    <property type="molecule type" value="Genomic_DNA"/>
</dbReference>
<dbReference type="InterPro" id="IPR042245">
    <property type="entry name" value="Tgt2/MlaC_sf"/>
</dbReference>
<sequence length="200" mass="22734">MKNQRIALNLLVFALLLAPVSSLLAGETGALVMKYIESGMAILEDETLKGEDKKEERKEKLWAELTNIFNFTEMSQRALGQYWQKISPEEKAEFIGLFTSILKNTYLGETGTYSAKKIVLVGEKERGKYATIQTNFILNTGKEAAVDFRMMSNDGKWKIYDVIIEGVSLVNNYRSQFSSILVKSPYAELIKRLKKKITEE</sequence>
<dbReference type="Gene3D" id="3.10.450.710">
    <property type="entry name" value="Tgt2/MlaC"/>
    <property type="match status" value="1"/>
</dbReference>
<dbReference type="OrthoDB" id="9798905at2"/>
<dbReference type="RefSeq" id="WP_099326966.1">
    <property type="nucleotide sequence ID" value="NZ_LT934425.1"/>
</dbReference>
<evidence type="ECO:0000256" key="1">
    <source>
        <dbReference type="SAM" id="SignalP"/>
    </source>
</evidence>
<evidence type="ECO:0008006" key="4">
    <source>
        <dbReference type="Google" id="ProtNLM"/>
    </source>
</evidence>
<dbReference type="Proteomes" id="UP000221734">
    <property type="component" value="Chromosome Kuenenia_stuttgartiensis_MBR1"/>
</dbReference>
<organism evidence="2 3">
    <name type="scientific">Kuenenia stuttgartiensis</name>
    <dbReference type="NCBI Taxonomy" id="174633"/>
    <lineage>
        <taxon>Bacteria</taxon>
        <taxon>Pseudomonadati</taxon>
        <taxon>Planctomycetota</taxon>
        <taxon>Candidatus Brocadiia</taxon>
        <taxon>Candidatus Brocadiales</taxon>
        <taxon>Candidatus Brocadiaceae</taxon>
        <taxon>Candidatus Kuenenia</taxon>
    </lineage>
</organism>
<feature type="chain" id="PRO_5012248583" description="ABC transporter substrate-binding protein" evidence="1">
    <location>
        <begin position="26"/>
        <end position="200"/>
    </location>
</feature>
<evidence type="ECO:0000313" key="3">
    <source>
        <dbReference type="Proteomes" id="UP000221734"/>
    </source>
</evidence>
<keyword evidence="1" id="KW-0732">Signal</keyword>
<dbReference type="Pfam" id="PF05494">
    <property type="entry name" value="MlaC"/>
    <property type="match status" value="1"/>
</dbReference>
<protein>
    <recommendedName>
        <fullName evidence="4">ABC transporter substrate-binding protein</fullName>
    </recommendedName>
</protein>
<proteinExistence type="predicted"/>
<keyword evidence="3" id="KW-1185">Reference proteome</keyword>
<gene>
    <name evidence="2" type="ORF">KSMBR1_0757</name>
</gene>
<evidence type="ECO:0000313" key="2">
    <source>
        <dbReference type="EMBL" id="SOH03268.1"/>
    </source>
</evidence>
<dbReference type="AlphaFoldDB" id="A0A2C9CCG2"/>
<dbReference type="KEGG" id="kst:KSMBR1_0757"/>
<dbReference type="PANTHER" id="PTHR36573:SF1">
    <property type="entry name" value="INTERMEMBRANE PHOSPHOLIPID TRANSPORT SYSTEM BINDING PROTEIN MLAC"/>
    <property type="match status" value="1"/>
</dbReference>
<dbReference type="PIRSF" id="PIRSF004649">
    <property type="entry name" value="MlaC"/>
    <property type="match status" value="1"/>
</dbReference>
<feature type="signal peptide" evidence="1">
    <location>
        <begin position="1"/>
        <end position="25"/>
    </location>
</feature>